<dbReference type="Pfam" id="PF00350">
    <property type="entry name" value="Dynamin_N"/>
    <property type="match status" value="1"/>
</dbReference>
<dbReference type="InterPro" id="IPR045063">
    <property type="entry name" value="Dynamin_N"/>
</dbReference>
<evidence type="ECO:0008006" key="6">
    <source>
        <dbReference type="Google" id="ProtNLM"/>
    </source>
</evidence>
<protein>
    <recommendedName>
        <fullName evidence="6">GTPase SLIP-GC</fullName>
    </recommendedName>
</protein>
<dbReference type="PANTHER" id="PTHR36681">
    <property type="entry name" value="NUCLEAR GTPASE, GERMINAL CENTER-ASSOCIATED, TANDEM DUPLICATE 3"/>
    <property type="match status" value="1"/>
</dbReference>
<comment type="caution">
    <text evidence="4">The sequence shown here is derived from an EMBL/GenBank/DDBJ whole genome shotgun (WGS) entry which is preliminary data.</text>
</comment>
<proteinExistence type="predicted"/>
<feature type="region of interest" description="Disordered" evidence="1">
    <location>
        <begin position="536"/>
        <end position="622"/>
    </location>
</feature>
<dbReference type="EMBL" id="JABBWM010000003">
    <property type="protein sequence ID" value="KAG2118858.1"/>
    <property type="molecule type" value="Genomic_DNA"/>
</dbReference>
<dbReference type="SUPFAM" id="SSF52540">
    <property type="entry name" value="P-loop containing nucleoside triphosphate hydrolases"/>
    <property type="match status" value="1"/>
</dbReference>
<feature type="compositionally biased region" description="Acidic residues" evidence="1">
    <location>
        <begin position="568"/>
        <end position="583"/>
    </location>
</feature>
<sequence>MHVLANNLDIRNSLLYFNEVVSRETNSAQGSRALLDVQICSFTRPNSKKMGSVSRSSVAPRPLVKIEPTEELSKVSFSDSAHDDTPLSGSLAAPNIKVEPVIEPTLYQLYDLADEIPYTPEKALHEGLGMVKTLKLGIEKLELGSSKLRKDVWLREIDSLLNQVSPTTMIAVCGATGAGKSSTINALLDVDVVPTSGMRACTSVVTEISYHTAPTINADVLFLSEAEWREELTVLLDDIKAEGSNLKRTTDLHGDVEVAWYKVHAVYPSVTLPQLVDMTADQMLAYNTNIVHILGTTRKISADDSSSFAQKIARYVDSSTGQKRQGKKNKTQKGKKTGASDNLVINAEEKEDHDTALWPLIRQVNIQCNAWALSTGAILVDLPGVADVNPARNRVAKDYMKKCNCIWILAPITRAVDDKTARDLLGEAFRTQLMNGNYDAHTITFIATKCDDIACSEVITALDLEDDPALEKIKHCIISCMEETAELKLEKADAELQAKVIDGWLKRLQAVIQQCQEDKTALANGTMLMPQLTATARQTTQSVGKKRKNTRSKESGPAKRLKSSTFEQDSEDDTSDSDMDVDDACGGQKSVEEEQERRTRSMTTASKMSQRKRLQSRKEMEARRDQSTFCSLKRSEFSRNALKEDFRVGLKLFDDATAEERDPEAFDPTQNLRNYDEVDLEVFTCSSRDYVRITRRIDRDGDPSCFSNIADTGVPALQQWCHRLAIGNQHRAAKQYHLQLKIFANSVRAYTDGISDVILADSKALREKWESVQGGQGPALYDVGMKADHFDIPGLKGFKSTMNNTSRIKVDPYGEPTGITPRLVKDFDACVERCVSDLQGLFHDGLEDKCRAGAVKAAQGAVQCVDRFAQSMHWNTYRATLRRHGSWHRDLNVELLTPFTRNIASSWSTLFESDLFTPLSSAVTECVKKLLADVEVSAAAELKEHACARSSDSQEEVHLALGKIVKVVEGALVREQKEISRCLAPHVQTELVVGYDRATGQRGKGSVARQKTVFHDYVDTHRHVVFYGGAEVLLGRLSAAAEAVGEALNESLRELAEKVEVSISVLWEGIPDDIRVRSQIIQTVSQMLAQLDMWSQAAEKVSLAS</sequence>
<dbReference type="PANTHER" id="PTHR36681:SF3">
    <property type="entry name" value="NUCLEAR GTPASE, GERMINAL CENTER-ASSOCIATED, TANDEM DUPLICATE 3"/>
    <property type="match status" value="1"/>
</dbReference>
<dbReference type="GeneID" id="64702630"/>
<evidence type="ECO:0000259" key="3">
    <source>
        <dbReference type="Pfam" id="PF24564"/>
    </source>
</evidence>
<name>A0A9P7FIC0_9AGAM</name>
<dbReference type="Proteomes" id="UP000823399">
    <property type="component" value="Unassembled WGS sequence"/>
</dbReference>
<dbReference type="Pfam" id="PF24564">
    <property type="entry name" value="DUF7605"/>
    <property type="match status" value="1"/>
</dbReference>
<feature type="region of interest" description="Disordered" evidence="1">
    <location>
        <begin position="319"/>
        <end position="341"/>
    </location>
</feature>
<evidence type="ECO:0000256" key="1">
    <source>
        <dbReference type="SAM" id="MobiDB-lite"/>
    </source>
</evidence>
<evidence type="ECO:0000259" key="2">
    <source>
        <dbReference type="Pfam" id="PF00350"/>
    </source>
</evidence>
<feature type="compositionally biased region" description="Basic and acidic residues" evidence="1">
    <location>
        <begin position="590"/>
        <end position="599"/>
    </location>
</feature>
<dbReference type="OrthoDB" id="3598281at2759"/>
<dbReference type="RefSeq" id="XP_041298967.1">
    <property type="nucleotide sequence ID" value="XM_041440371.1"/>
</dbReference>
<dbReference type="Gene3D" id="3.40.50.300">
    <property type="entry name" value="P-loop containing nucleotide triphosphate hydrolases"/>
    <property type="match status" value="2"/>
</dbReference>
<feature type="compositionally biased region" description="Basic residues" evidence="1">
    <location>
        <begin position="324"/>
        <end position="336"/>
    </location>
</feature>
<evidence type="ECO:0000313" key="4">
    <source>
        <dbReference type="EMBL" id="KAG2118858.1"/>
    </source>
</evidence>
<dbReference type="InterPro" id="IPR056024">
    <property type="entry name" value="DUF7605"/>
</dbReference>
<organism evidence="4 5">
    <name type="scientific">Suillus discolor</name>
    <dbReference type="NCBI Taxonomy" id="1912936"/>
    <lineage>
        <taxon>Eukaryota</taxon>
        <taxon>Fungi</taxon>
        <taxon>Dikarya</taxon>
        <taxon>Basidiomycota</taxon>
        <taxon>Agaricomycotina</taxon>
        <taxon>Agaricomycetes</taxon>
        <taxon>Agaricomycetidae</taxon>
        <taxon>Boletales</taxon>
        <taxon>Suillineae</taxon>
        <taxon>Suillaceae</taxon>
        <taxon>Suillus</taxon>
    </lineage>
</organism>
<dbReference type="InterPro" id="IPR027417">
    <property type="entry name" value="P-loop_NTPase"/>
</dbReference>
<feature type="domain" description="Dynamin N-terminal" evidence="2">
    <location>
        <begin position="170"/>
        <end position="424"/>
    </location>
</feature>
<feature type="domain" description="DUF7605" evidence="3">
    <location>
        <begin position="869"/>
        <end position="1021"/>
    </location>
</feature>
<gene>
    <name evidence="4" type="ORF">F5147DRAFT_757285</name>
</gene>
<dbReference type="AlphaFoldDB" id="A0A9P7FIC0"/>
<evidence type="ECO:0000313" key="5">
    <source>
        <dbReference type="Proteomes" id="UP000823399"/>
    </source>
</evidence>
<accession>A0A9P7FIC0</accession>
<keyword evidence="5" id="KW-1185">Reference proteome</keyword>
<reference evidence="4" key="1">
    <citation type="journal article" date="2020" name="New Phytol.">
        <title>Comparative genomics reveals dynamic genome evolution in host specialist ectomycorrhizal fungi.</title>
        <authorList>
            <person name="Lofgren L.A."/>
            <person name="Nguyen N.H."/>
            <person name="Vilgalys R."/>
            <person name="Ruytinx J."/>
            <person name="Liao H.L."/>
            <person name="Branco S."/>
            <person name="Kuo A."/>
            <person name="LaButti K."/>
            <person name="Lipzen A."/>
            <person name="Andreopoulos W."/>
            <person name="Pangilinan J."/>
            <person name="Riley R."/>
            <person name="Hundley H."/>
            <person name="Na H."/>
            <person name="Barry K."/>
            <person name="Grigoriev I.V."/>
            <person name="Stajich J.E."/>
            <person name="Kennedy P.G."/>
        </authorList>
    </citation>
    <scope>NUCLEOTIDE SEQUENCE</scope>
    <source>
        <strain evidence="4">FC423</strain>
    </source>
</reference>